<dbReference type="EC" id="2.3.1.202" evidence="2"/>
<dbReference type="PROSITE" id="PS51186">
    <property type="entry name" value="GNAT"/>
    <property type="match status" value="1"/>
</dbReference>
<name>A0ABS6ILJ0_9HYPH</name>
<dbReference type="InterPro" id="IPR000182">
    <property type="entry name" value="GNAT_dom"/>
</dbReference>
<dbReference type="EMBL" id="JAHOPB010000001">
    <property type="protein sequence ID" value="MBU8875467.1"/>
    <property type="molecule type" value="Genomic_DNA"/>
</dbReference>
<dbReference type="Pfam" id="PF13302">
    <property type="entry name" value="Acetyltransf_3"/>
    <property type="match status" value="1"/>
</dbReference>
<proteinExistence type="predicted"/>
<sequence length="187" mass="21346">MGFDLRYGDFRLRPLTVADAAMTMAWRNQPSIRASMYTDHEIRLDEHTAWIGRATSNDTCSYHICEYRGRPIGSVGFYAIERRHGRGEWTFYIGEPDAVRGSGGAMLFMAADHFFDGLGLSKLCGDAISSNPRSARLHENLGFELEGVRLRHLRRGDEMLDVRLYALFADKWKSARQQQFSTLFSAR</sequence>
<dbReference type="PANTHER" id="PTHR43415">
    <property type="entry name" value="SPERMIDINE N(1)-ACETYLTRANSFERASE"/>
    <property type="match status" value="1"/>
</dbReference>
<dbReference type="InterPro" id="IPR020036">
    <property type="entry name" value="PseH"/>
</dbReference>
<gene>
    <name evidence="2" type="primary">pseH</name>
    <name evidence="2" type="ORF">KQ910_16955</name>
</gene>
<keyword evidence="3" id="KW-1185">Reference proteome</keyword>
<organism evidence="2 3">
    <name type="scientific">Reyranella humidisoli</name>
    <dbReference type="NCBI Taxonomy" id="2849149"/>
    <lineage>
        <taxon>Bacteria</taxon>
        <taxon>Pseudomonadati</taxon>
        <taxon>Pseudomonadota</taxon>
        <taxon>Alphaproteobacteria</taxon>
        <taxon>Hyphomicrobiales</taxon>
        <taxon>Reyranellaceae</taxon>
        <taxon>Reyranella</taxon>
    </lineage>
</organism>
<dbReference type="GO" id="GO:0016746">
    <property type="term" value="F:acyltransferase activity"/>
    <property type="evidence" value="ECO:0007669"/>
    <property type="project" value="UniProtKB-KW"/>
</dbReference>
<reference evidence="2 3" key="1">
    <citation type="submission" date="2021-06" db="EMBL/GenBank/DDBJ databases">
        <authorList>
            <person name="Lee D.H."/>
        </authorList>
    </citation>
    <scope>NUCLEOTIDE SEQUENCE [LARGE SCALE GENOMIC DNA]</scope>
    <source>
        <strain evidence="2 3">MMS21-HV4-11</strain>
    </source>
</reference>
<dbReference type="RefSeq" id="WP_216962747.1">
    <property type="nucleotide sequence ID" value="NZ_JAHOPB010000001.1"/>
</dbReference>
<feature type="domain" description="N-acetyltransferase" evidence="1">
    <location>
        <begin position="10"/>
        <end position="167"/>
    </location>
</feature>
<evidence type="ECO:0000313" key="2">
    <source>
        <dbReference type="EMBL" id="MBU8875467.1"/>
    </source>
</evidence>
<evidence type="ECO:0000259" key="1">
    <source>
        <dbReference type="PROSITE" id="PS51186"/>
    </source>
</evidence>
<accession>A0ABS6ILJ0</accession>
<keyword evidence="2" id="KW-0808">Transferase</keyword>
<keyword evidence="2" id="KW-0012">Acyltransferase</keyword>
<dbReference type="PANTHER" id="PTHR43415:SF3">
    <property type="entry name" value="GNAT-FAMILY ACETYLTRANSFERASE"/>
    <property type="match status" value="1"/>
</dbReference>
<comment type="caution">
    <text evidence="2">The sequence shown here is derived from an EMBL/GenBank/DDBJ whole genome shotgun (WGS) entry which is preliminary data.</text>
</comment>
<protein>
    <submittedName>
        <fullName evidence="2">UDP-4-amino-4, 6-dideoxy-N-acetyl-beta-L-altrosamine N-acetyltransferase</fullName>
        <ecNumber evidence="2">2.3.1.202</ecNumber>
    </submittedName>
</protein>
<evidence type="ECO:0000313" key="3">
    <source>
        <dbReference type="Proteomes" id="UP000727907"/>
    </source>
</evidence>
<dbReference type="NCBIfam" id="TIGR03585">
    <property type="entry name" value="PseH"/>
    <property type="match status" value="1"/>
</dbReference>
<dbReference type="Proteomes" id="UP000727907">
    <property type="component" value="Unassembled WGS sequence"/>
</dbReference>